<evidence type="ECO:0000313" key="3">
    <source>
        <dbReference type="Proteomes" id="UP000317318"/>
    </source>
</evidence>
<reference evidence="2 3" key="1">
    <citation type="submission" date="2019-02" db="EMBL/GenBank/DDBJ databases">
        <title>Deep-cultivation of Planctomycetes and their phenomic and genomic characterization uncovers novel biology.</title>
        <authorList>
            <person name="Wiegand S."/>
            <person name="Jogler M."/>
            <person name="Boedeker C."/>
            <person name="Pinto D."/>
            <person name="Vollmers J."/>
            <person name="Rivas-Marin E."/>
            <person name="Kohn T."/>
            <person name="Peeters S.H."/>
            <person name="Heuer A."/>
            <person name="Rast P."/>
            <person name="Oberbeckmann S."/>
            <person name="Bunk B."/>
            <person name="Jeske O."/>
            <person name="Meyerdierks A."/>
            <person name="Storesund J.E."/>
            <person name="Kallscheuer N."/>
            <person name="Luecker S."/>
            <person name="Lage O.M."/>
            <person name="Pohl T."/>
            <person name="Merkel B.J."/>
            <person name="Hornburger P."/>
            <person name="Mueller R.-W."/>
            <person name="Bruemmer F."/>
            <person name="Labrenz M."/>
            <person name="Spormann A.M."/>
            <person name="Op den Camp H."/>
            <person name="Overmann J."/>
            <person name="Amann R."/>
            <person name="Jetten M.S.M."/>
            <person name="Mascher T."/>
            <person name="Medema M.H."/>
            <person name="Devos D.P."/>
            <person name="Kaster A.-K."/>
            <person name="Ovreas L."/>
            <person name="Rohde M."/>
            <person name="Galperin M.Y."/>
            <person name="Jogler C."/>
        </authorList>
    </citation>
    <scope>NUCLEOTIDE SEQUENCE [LARGE SCALE GENOMIC DNA]</scope>
    <source>
        <strain evidence="2 3">Pan189</strain>
    </source>
</reference>
<name>A0A517R117_9PLAN</name>
<evidence type="ECO:0000313" key="2">
    <source>
        <dbReference type="EMBL" id="QDT37587.1"/>
    </source>
</evidence>
<gene>
    <name evidence="2" type="ORF">Pan189_19670</name>
</gene>
<feature type="region of interest" description="Disordered" evidence="1">
    <location>
        <begin position="70"/>
        <end position="102"/>
    </location>
</feature>
<proteinExistence type="predicted"/>
<keyword evidence="3" id="KW-1185">Reference proteome</keyword>
<protein>
    <submittedName>
        <fullName evidence="2">Uncharacterized protein</fullName>
    </submittedName>
</protein>
<dbReference type="KEGG" id="svp:Pan189_19670"/>
<organism evidence="2 3">
    <name type="scientific">Stratiformator vulcanicus</name>
    <dbReference type="NCBI Taxonomy" id="2527980"/>
    <lineage>
        <taxon>Bacteria</taxon>
        <taxon>Pseudomonadati</taxon>
        <taxon>Planctomycetota</taxon>
        <taxon>Planctomycetia</taxon>
        <taxon>Planctomycetales</taxon>
        <taxon>Planctomycetaceae</taxon>
        <taxon>Stratiformator</taxon>
    </lineage>
</organism>
<evidence type="ECO:0000256" key="1">
    <source>
        <dbReference type="SAM" id="MobiDB-lite"/>
    </source>
</evidence>
<sequence>MLALLPESEPIFWRINFRSQNQVNSFHVEHSSRRIPLDAIHEALLGFGTRPSLKASAVFGVLDGTLPQSVTDPRTHFAEECPGPRLDHPPAQVSPQAGRDAF</sequence>
<dbReference type="Proteomes" id="UP000317318">
    <property type="component" value="Chromosome"/>
</dbReference>
<dbReference type="EMBL" id="CP036268">
    <property type="protein sequence ID" value="QDT37587.1"/>
    <property type="molecule type" value="Genomic_DNA"/>
</dbReference>
<dbReference type="AlphaFoldDB" id="A0A517R117"/>
<accession>A0A517R117</accession>